<dbReference type="Proteomes" id="UP000327157">
    <property type="component" value="Chromosome 1"/>
</dbReference>
<name>A0A5N5F2I8_9ROSA</name>
<sequence>MGNLIRVDETTVYRLNGLVVRVLLEVDLRPPLKKILVVNNDEECPLLLSYEKLFKFCFYYGIRRADKYACPVDYDNDDCLLVERIFEDEMFVCSANFPVSDETKSELHDGVMFLFPQPTLLDEFGFADRETPIRGENVQEHNEEEEDRNIIPVRRSRSANKGRGSARRDGKSYENVVRGNKT</sequence>
<proteinExistence type="predicted"/>
<feature type="region of interest" description="Disordered" evidence="1">
    <location>
        <begin position="134"/>
        <end position="182"/>
    </location>
</feature>
<accession>A0A5N5F2I8</accession>
<reference evidence="2 3" key="3">
    <citation type="submission" date="2019-11" db="EMBL/GenBank/DDBJ databases">
        <title>A de novo genome assembly of a pear dwarfing rootstock.</title>
        <authorList>
            <person name="Wang F."/>
            <person name="Wang J."/>
            <person name="Li S."/>
            <person name="Zhang Y."/>
            <person name="Fang M."/>
            <person name="Ma L."/>
            <person name="Zhao Y."/>
            <person name="Jiang S."/>
        </authorList>
    </citation>
    <scope>NUCLEOTIDE SEQUENCE [LARGE SCALE GENOMIC DNA]</scope>
    <source>
        <strain evidence="2">S2</strain>
        <tissue evidence="2">Leaf</tissue>
    </source>
</reference>
<evidence type="ECO:0000256" key="1">
    <source>
        <dbReference type="SAM" id="MobiDB-lite"/>
    </source>
</evidence>
<evidence type="ECO:0000313" key="3">
    <source>
        <dbReference type="Proteomes" id="UP000327157"/>
    </source>
</evidence>
<comment type="caution">
    <text evidence="2">The sequence shown here is derived from an EMBL/GenBank/DDBJ whole genome shotgun (WGS) entry which is preliminary data.</text>
</comment>
<dbReference type="EMBL" id="SMOL01000768">
    <property type="protein sequence ID" value="KAB2597195.1"/>
    <property type="molecule type" value="Genomic_DNA"/>
</dbReference>
<organism evidence="2 3">
    <name type="scientific">Pyrus ussuriensis x Pyrus communis</name>
    <dbReference type="NCBI Taxonomy" id="2448454"/>
    <lineage>
        <taxon>Eukaryota</taxon>
        <taxon>Viridiplantae</taxon>
        <taxon>Streptophyta</taxon>
        <taxon>Embryophyta</taxon>
        <taxon>Tracheophyta</taxon>
        <taxon>Spermatophyta</taxon>
        <taxon>Magnoliopsida</taxon>
        <taxon>eudicotyledons</taxon>
        <taxon>Gunneridae</taxon>
        <taxon>Pentapetalae</taxon>
        <taxon>rosids</taxon>
        <taxon>fabids</taxon>
        <taxon>Rosales</taxon>
        <taxon>Rosaceae</taxon>
        <taxon>Amygdaloideae</taxon>
        <taxon>Maleae</taxon>
        <taxon>Pyrus</taxon>
    </lineage>
</organism>
<evidence type="ECO:0000313" key="2">
    <source>
        <dbReference type="EMBL" id="KAB2597195.1"/>
    </source>
</evidence>
<protein>
    <submittedName>
        <fullName evidence="2">Uncharacterized protein</fullName>
    </submittedName>
</protein>
<reference evidence="2 3" key="1">
    <citation type="submission" date="2019-09" db="EMBL/GenBank/DDBJ databases">
        <authorList>
            <person name="Ou C."/>
        </authorList>
    </citation>
    <scope>NUCLEOTIDE SEQUENCE [LARGE SCALE GENOMIC DNA]</scope>
    <source>
        <strain evidence="2">S2</strain>
        <tissue evidence="2">Leaf</tissue>
    </source>
</reference>
<keyword evidence="3" id="KW-1185">Reference proteome</keyword>
<dbReference type="AlphaFoldDB" id="A0A5N5F2I8"/>
<gene>
    <name evidence="2" type="ORF">D8674_000115</name>
</gene>
<reference evidence="3" key="2">
    <citation type="submission" date="2019-10" db="EMBL/GenBank/DDBJ databases">
        <title>A de novo genome assembly of a pear dwarfing rootstock.</title>
        <authorList>
            <person name="Wang F."/>
            <person name="Wang J."/>
            <person name="Li S."/>
            <person name="Zhang Y."/>
            <person name="Fang M."/>
            <person name="Ma L."/>
            <person name="Zhao Y."/>
            <person name="Jiang S."/>
        </authorList>
    </citation>
    <scope>NUCLEOTIDE SEQUENCE [LARGE SCALE GENOMIC DNA]</scope>
</reference>